<evidence type="ECO:0000313" key="2">
    <source>
        <dbReference type="Proteomes" id="UP000536275"/>
    </source>
</evidence>
<sequence>MEREEFPEVLLAHDFNTMELFNFDRDTRSDRILYSEYLLYLLFNLMMGPEPNVWTPSNTQDALPSLNFSDSESFDKLYKVFSNSQDAKNAKQNNDDSSDVEGFSFTSYRHFSKTPKLNTFKKGCLPSISDSESFDSYTKYLVIPEANGFRWTLLVPKTQSNNI</sequence>
<organism evidence="1 2">
    <name type="scientific">Candida albicans</name>
    <name type="common">Yeast</name>
    <dbReference type="NCBI Taxonomy" id="5476"/>
    <lineage>
        <taxon>Eukaryota</taxon>
        <taxon>Fungi</taxon>
        <taxon>Dikarya</taxon>
        <taxon>Ascomycota</taxon>
        <taxon>Saccharomycotina</taxon>
        <taxon>Pichiomycetes</taxon>
        <taxon>Debaryomycetaceae</taxon>
        <taxon>Candida/Lodderomyces clade</taxon>
        <taxon>Candida</taxon>
    </lineage>
</organism>
<comment type="caution">
    <text evidence="1">The sequence shown here is derived from an EMBL/GenBank/DDBJ whole genome shotgun (WGS) entry which is preliminary data.</text>
</comment>
<gene>
    <name evidence="1" type="ORF">FOB64_006712</name>
</gene>
<dbReference type="EMBL" id="JABWAD010000068">
    <property type="protein sequence ID" value="KAF6060514.1"/>
    <property type="molecule type" value="Genomic_DNA"/>
</dbReference>
<dbReference type="Proteomes" id="UP000536275">
    <property type="component" value="Unassembled WGS sequence"/>
</dbReference>
<reference evidence="1 2" key="1">
    <citation type="submission" date="2020-03" db="EMBL/GenBank/DDBJ databases">
        <title>FDA dAtabase for Regulatory Grade micrObial Sequences (FDA-ARGOS): Supporting development and validation of Infectious Disease Dx tests.</title>
        <authorList>
            <person name="Campos J."/>
            <person name="Goldberg B."/>
            <person name="Tallon L."/>
            <person name="Sadzewicz L."/>
            <person name="Vavikolanu K."/>
            <person name="Mehta A."/>
            <person name="Aluvathingal J."/>
            <person name="Nadendla S."/>
            <person name="Nandy P."/>
            <person name="Geyer C."/>
            <person name="Yan Y."/>
            <person name="Sichtig H."/>
        </authorList>
    </citation>
    <scope>NUCLEOTIDE SEQUENCE [LARGE SCALE GENOMIC DNA]</scope>
    <source>
        <strain evidence="1 2">FDAARGOS_656</strain>
    </source>
</reference>
<proteinExistence type="predicted"/>
<accession>A0A8H6BU15</accession>
<name>A0A8H6BU15_CANAX</name>
<protein>
    <submittedName>
        <fullName evidence="1">Uncharacterized protein</fullName>
    </submittedName>
</protein>
<evidence type="ECO:0000313" key="1">
    <source>
        <dbReference type="EMBL" id="KAF6060514.1"/>
    </source>
</evidence>
<dbReference type="AlphaFoldDB" id="A0A8H6BU15"/>